<dbReference type="RefSeq" id="WP_341403101.1">
    <property type="nucleotide sequence ID" value="NZ_JBBUKT010000001.1"/>
</dbReference>
<evidence type="ECO:0000313" key="3">
    <source>
        <dbReference type="EMBL" id="MEK7949683.1"/>
    </source>
</evidence>
<feature type="region of interest" description="Disordered" evidence="1">
    <location>
        <begin position="30"/>
        <end position="69"/>
    </location>
</feature>
<name>A0ABU9AQ83_9BACT</name>
<evidence type="ECO:0000256" key="2">
    <source>
        <dbReference type="SAM" id="SignalP"/>
    </source>
</evidence>
<protein>
    <recommendedName>
        <fullName evidence="5">HEAT repeat domain-containing protein</fullName>
    </recommendedName>
</protein>
<keyword evidence="2" id="KW-0732">Signal</keyword>
<proteinExistence type="predicted"/>
<dbReference type="Proteomes" id="UP001371305">
    <property type="component" value="Unassembled WGS sequence"/>
</dbReference>
<feature type="signal peptide" evidence="2">
    <location>
        <begin position="1"/>
        <end position="23"/>
    </location>
</feature>
<keyword evidence="4" id="KW-1185">Reference proteome</keyword>
<sequence>MSSKNRNLTLAGVVIVASAGAFVAGRMTAPGADASASGEKGSAGLSGKVSDRGGIGESGEAGSSRRSLAERVAANKSTAVKGEEALAKMEALMRTTDPIERSKAWLDFVNSIDPNEFESVVASFRSLGMTDTRMTEYSMLLSAWAKKDPMQALEYAKANTGNRFARNTILTAWAAYDPDGAIRWAEQNHQTKEGEGNPWMIGVIQGLAASDPARASQLLAGMTMSEERGEALSVLLPTILAQGSDAAKAWADGMADESLKQGAMSRIAETLAAKDPAGMAAWLMQNPGEAADRSMDNVISAWMEKDKDAAVAYYKGLPAGDVRTNALRGVANSMAMTDPRAAADFLDAHASDANDRVYEQFVWNSFGEAPDIAVNYISKLTNEDQQSRLYGRMLDGWLRKDYNTASQWISQNSLPTNVAERIQKRMQDMQQRQQ</sequence>
<evidence type="ECO:0000256" key="1">
    <source>
        <dbReference type="SAM" id="MobiDB-lite"/>
    </source>
</evidence>
<dbReference type="EMBL" id="JBBUKT010000001">
    <property type="protein sequence ID" value="MEK7949683.1"/>
    <property type="molecule type" value="Genomic_DNA"/>
</dbReference>
<evidence type="ECO:0000313" key="4">
    <source>
        <dbReference type="Proteomes" id="UP001371305"/>
    </source>
</evidence>
<accession>A0ABU9AQ83</accession>
<evidence type="ECO:0008006" key="5">
    <source>
        <dbReference type="Google" id="ProtNLM"/>
    </source>
</evidence>
<reference evidence="3 4" key="1">
    <citation type="submission" date="2024-04" db="EMBL/GenBank/DDBJ databases">
        <title>Luteolibacter sp. isolated from soil.</title>
        <authorList>
            <person name="An J."/>
        </authorList>
    </citation>
    <scope>NUCLEOTIDE SEQUENCE [LARGE SCALE GENOMIC DNA]</scope>
    <source>
        <strain evidence="3 4">Y139</strain>
    </source>
</reference>
<comment type="caution">
    <text evidence="3">The sequence shown here is derived from an EMBL/GenBank/DDBJ whole genome shotgun (WGS) entry which is preliminary data.</text>
</comment>
<organism evidence="3 4">
    <name type="scientific">Luteolibacter soli</name>
    <dbReference type="NCBI Taxonomy" id="3135280"/>
    <lineage>
        <taxon>Bacteria</taxon>
        <taxon>Pseudomonadati</taxon>
        <taxon>Verrucomicrobiota</taxon>
        <taxon>Verrucomicrobiia</taxon>
        <taxon>Verrucomicrobiales</taxon>
        <taxon>Verrucomicrobiaceae</taxon>
        <taxon>Luteolibacter</taxon>
    </lineage>
</organism>
<gene>
    <name evidence="3" type="ORF">WKV53_04220</name>
</gene>
<feature type="chain" id="PRO_5046670075" description="HEAT repeat domain-containing protein" evidence="2">
    <location>
        <begin position="24"/>
        <end position="434"/>
    </location>
</feature>